<evidence type="ECO:0000256" key="9">
    <source>
        <dbReference type="ARBA" id="ARBA00023139"/>
    </source>
</evidence>
<keyword evidence="6 14" id="KW-1133">Transmembrane helix</keyword>
<keyword evidence="7" id="KW-1064">Adaptive immunity</keyword>
<keyword evidence="10" id="KW-1015">Disulfide bond</keyword>
<sequence>MHTAYVIVFVHPNVTFSKLTERYRAKVPTKVVHVQPQSERVTCGLTRHQRAARPGAGARAALLVHADPLQNNLMSARRIEEMYQICLGICVILSLFVGGFANNVYQKGQTVTVNCDPKQSGAITFWFQINTSGAKYLFTVKGKDEKARADDLKYTVNKNGDKVSLTIQSFEKKTDSGTYTCAAMNSNKLFFGELTEVRGEPDPTTAPKTAVTPPKNTPLLTTTKAQCNCPNKGPKPSINCEIWILSSLASGCVVLLILLIFTILYCNHRDLLAMQNCPTTTSSLSKDTGKSSSVDVMARVDDPEYKVSLASQTFENKTDSGLCTYVALNNNKLIFGDLKELKGEPGEHLTVYF</sequence>
<dbReference type="EMBL" id="JACTAM010000021">
    <property type="protein sequence ID" value="KAI2651522.1"/>
    <property type="molecule type" value="Genomic_DNA"/>
</dbReference>
<evidence type="ECO:0000313" key="17">
    <source>
        <dbReference type="Proteomes" id="UP000830375"/>
    </source>
</evidence>
<evidence type="ECO:0000256" key="10">
    <source>
        <dbReference type="ARBA" id="ARBA00023157"/>
    </source>
</evidence>
<keyword evidence="3 14" id="KW-0812">Transmembrane</keyword>
<protein>
    <submittedName>
        <fullName evidence="16">T-cell surface glycoprotein CD8 alpha chain</fullName>
    </submittedName>
</protein>
<comment type="caution">
    <text evidence="16">The sequence shown here is derived from an EMBL/GenBank/DDBJ whole genome shotgun (WGS) entry which is preliminary data.</text>
</comment>
<comment type="subcellular location">
    <subcellularLocation>
        <location evidence="1">Cell membrane</location>
        <topology evidence="1">Single-pass type I membrane protein</topology>
    </subcellularLocation>
</comment>
<evidence type="ECO:0000313" key="16">
    <source>
        <dbReference type="EMBL" id="KAI2651522.1"/>
    </source>
</evidence>
<dbReference type="Proteomes" id="UP000830375">
    <property type="component" value="Unassembled WGS sequence"/>
</dbReference>
<evidence type="ECO:0000256" key="12">
    <source>
        <dbReference type="ARBA" id="ARBA00023288"/>
    </source>
</evidence>
<dbReference type="PANTHER" id="PTHR10441">
    <property type="entry name" value="CD8 ALPHA CHAIN"/>
    <property type="match status" value="1"/>
</dbReference>
<dbReference type="PANTHER" id="PTHR10441:SF2">
    <property type="entry name" value="T-CELL SURFACE GLYCOPROTEIN CD8 ALPHA CHAIN"/>
    <property type="match status" value="1"/>
</dbReference>
<keyword evidence="9" id="KW-0564">Palmitate</keyword>
<accession>A0ABQ8LNL4</accession>
<evidence type="ECO:0000256" key="4">
    <source>
        <dbReference type="ARBA" id="ARBA00022729"/>
    </source>
</evidence>
<keyword evidence="13" id="KW-0393">Immunoglobulin domain</keyword>
<evidence type="ECO:0000256" key="6">
    <source>
        <dbReference type="ARBA" id="ARBA00022989"/>
    </source>
</evidence>
<evidence type="ECO:0000256" key="7">
    <source>
        <dbReference type="ARBA" id="ARBA00023130"/>
    </source>
</evidence>
<gene>
    <name evidence="16" type="ORF">H4Q32_019635</name>
</gene>
<keyword evidence="2" id="KW-1003">Cell membrane</keyword>
<keyword evidence="12" id="KW-0449">Lipoprotein</keyword>
<keyword evidence="5" id="KW-0391">Immunity</keyword>
<dbReference type="SUPFAM" id="SSF48726">
    <property type="entry name" value="Immunoglobulin"/>
    <property type="match status" value="1"/>
</dbReference>
<dbReference type="InterPro" id="IPR036179">
    <property type="entry name" value="Ig-like_dom_sf"/>
</dbReference>
<feature type="domain" description="Ig-like" evidence="15">
    <location>
        <begin position="107"/>
        <end position="187"/>
    </location>
</feature>
<keyword evidence="17" id="KW-1185">Reference proteome</keyword>
<organism evidence="16 17">
    <name type="scientific">Labeo rohita</name>
    <name type="common">Indian major carp</name>
    <name type="synonym">Cyprinus rohita</name>
    <dbReference type="NCBI Taxonomy" id="84645"/>
    <lineage>
        <taxon>Eukaryota</taxon>
        <taxon>Metazoa</taxon>
        <taxon>Chordata</taxon>
        <taxon>Craniata</taxon>
        <taxon>Vertebrata</taxon>
        <taxon>Euteleostomi</taxon>
        <taxon>Actinopterygii</taxon>
        <taxon>Neopterygii</taxon>
        <taxon>Teleostei</taxon>
        <taxon>Ostariophysi</taxon>
        <taxon>Cypriniformes</taxon>
        <taxon>Cyprinidae</taxon>
        <taxon>Labeoninae</taxon>
        <taxon>Labeonini</taxon>
        <taxon>Labeo</taxon>
    </lineage>
</organism>
<evidence type="ECO:0000259" key="15">
    <source>
        <dbReference type="PROSITE" id="PS50835"/>
    </source>
</evidence>
<evidence type="ECO:0000256" key="2">
    <source>
        <dbReference type="ARBA" id="ARBA00022475"/>
    </source>
</evidence>
<evidence type="ECO:0000256" key="1">
    <source>
        <dbReference type="ARBA" id="ARBA00004251"/>
    </source>
</evidence>
<dbReference type="PROSITE" id="PS50835">
    <property type="entry name" value="IG_LIKE"/>
    <property type="match status" value="1"/>
</dbReference>
<evidence type="ECO:0000256" key="3">
    <source>
        <dbReference type="ARBA" id="ARBA00022692"/>
    </source>
</evidence>
<dbReference type="InterPro" id="IPR007110">
    <property type="entry name" value="Ig-like_dom"/>
</dbReference>
<feature type="transmembrane region" description="Helical" evidence="14">
    <location>
        <begin position="82"/>
        <end position="101"/>
    </location>
</feature>
<dbReference type="Gene3D" id="2.60.40.10">
    <property type="entry name" value="Immunoglobulins"/>
    <property type="match status" value="1"/>
</dbReference>
<keyword evidence="4" id="KW-0732">Signal</keyword>
<feature type="transmembrane region" description="Helical" evidence="14">
    <location>
        <begin position="242"/>
        <end position="266"/>
    </location>
</feature>
<evidence type="ECO:0000256" key="5">
    <source>
        <dbReference type="ARBA" id="ARBA00022859"/>
    </source>
</evidence>
<evidence type="ECO:0000256" key="14">
    <source>
        <dbReference type="SAM" id="Phobius"/>
    </source>
</evidence>
<dbReference type="InterPro" id="IPR015468">
    <property type="entry name" value="CD8_asu"/>
</dbReference>
<keyword evidence="11" id="KW-0325">Glycoprotein</keyword>
<dbReference type="Pfam" id="PF07686">
    <property type="entry name" value="V-set"/>
    <property type="match status" value="1"/>
</dbReference>
<proteinExistence type="predicted"/>
<evidence type="ECO:0000256" key="11">
    <source>
        <dbReference type="ARBA" id="ARBA00023180"/>
    </source>
</evidence>
<reference evidence="16 17" key="1">
    <citation type="submission" date="2022-01" db="EMBL/GenBank/DDBJ databases">
        <title>A high-quality chromosome-level genome assembly of rohu carp, Labeo rohita.</title>
        <authorList>
            <person name="Arick M.A. II"/>
            <person name="Hsu C.-Y."/>
            <person name="Magbanua Z."/>
            <person name="Pechanova O."/>
            <person name="Grover C."/>
            <person name="Miller E."/>
            <person name="Thrash A."/>
            <person name="Ezzel L."/>
            <person name="Alam S."/>
            <person name="Benzie J."/>
            <person name="Hamilton M."/>
            <person name="Karsi A."/>
            <person name="Lawrence M.L."/>
            <person name="Peterson D.G."/>
        </authorList>
    </citation>
    <scope>NUCLEOTIDE SEQUENCE [LARGE SCALE GENOMIC DNA]</scope>
    <source>
        <strain evidence="17">BAU-BD-2019</strain>
        <tissue evidence="16">Blood</tissue>
    </source>
</reference>
<dbReference type="CDD" id="cd00099">
    <property type="entry name" value="IgV"/>
    <property type="match status" value="1"/>
</dbReference>
<keyword evidence="8 14" id="KW-0472">Membrane</keyword>
<evidence type="ECO:0000256" key="13">
    <source>
        <dbReference type="ARBA" id="ARBA00023319"/>
    </source>
</evidence>
<evidence type="ECO:0000256" key="8">
    <source>
        <dbReference type="ARBA" id="ARBA00023136"/>
    </source>
</evidence>
<dbReference type="InterPro" id="IPR013783">
    <property type="entry name" value="Ig-like_fold"/>
</dbReference>
<name>A0ABQ8LNL4_LABRO</name>
<dbReference type="InterPro" id="IPR013106">
    <property type="entry name" value="Ig_V-set"/>
</dbReference>